<dbReference type="SUPFAM" id="SSF52540">
    <property type="entry name" value="P-loop containing nucleoside triphosphate hydrolases"/>
    <property type="match status" value="1"/>
</dbReference>
<dbReference type="Pfam" id="PF01590">
    <property type="entry name" value="GAF"/>
    <property type="match status" value="1"/>
</dbReference>
<dbReference type="Gene3D" id="3.30.450.40">
    <property type="match status" value="1"/>
</dbReference>
<dbReference type="SUPFAM" id="SSF46689">
    <property type="entry name" value="Homeodomain-like"/>
    <property type="match status" value="1"/>
</dbReference>
<name>A0AAW8B288_9GAMM</name>
<dbReference type="Pfam" id="PF00158">
    <property type="entry name" value="Sigma54_activat"/>
    <property type="match status" value="1"/>
</dbReference>
<accession>A0AAW8B288</accession>
<dbReference type="SMART" id="SM00382">
    <property type="entry name" value="AAA"/>
    <property type="match status" value="1"/>
</dbReference>
<dbReference type="InterPro" id="IPR025662">
    <property type="entry name" value="Sigma_54_int_dom_ATP-bd_1"/>
</dbReference>
<dbReference type="PANTHER" id="PTHR32071:SF81">
    <property type="entry name" value="PROPIONATE CATABOLISM OPERON REGULATORY PROTEIN"/>
    <property type="match status" value="1"/>
</dbReference>
<dbReference type="GO" id="GO:0043565">
    <property type="term" value="F:sequence-specific DNA binding"/>
    <property type="evidence" value="ECO:0007669"/>
    <property type="project" value="InterPro"/>
</dbReference>
<keyword evidence="4" id="KW-0238">DNA-binding</keyword>
<dbReference type="RefSeq" id="WP_305169408.1">
    <property type="nucleotide sequence ID" value="NZ_JAUUUU010000001.1"/>
</dbReference>
<keyword evidence="1" id="KW-0547">Nucleotide-binding</keyword>
<evidence type="ECO:0000313" key="7">
    <source>
        <dbReference type="EMBL" id="MDP1519896.1"/>
    </source>
</evidence>
<feature type="domain" description="Sigma-54 factor interaction" evidence="6">
    <location>
        <begin position="324"/>
        <end position="556"/>
    </location>
</feature>
<dbReference type="Gene3D" id="1.10.10.60">
    <property type="entry name" value="Homeodomain-like"/>
    <property type="match status" value="1"/>
</dbReference>
<dbReference type="PROSITE" id="PS00676">
    <property type="entry name" value="SIGMA54_INTERACT_2"/>
    <property type="match status" value="1"/>
</dbReference>
<evidence type="ECO:0000256" key="3">
    <source>
        <dbReference type="ARBA" id="ARBA00023015"/>
    </source>
</evidence>
<dbReference type="GO" id="GO:0005524">
    <property type="term" value="F:ATP binding"/>
    <property type="evidence" value="ECO:0007669"/>
    <property type="project" value="UniProtKB-KW"/>
</dbReference>
<protein>
    <submittedName>
        <fullName evidence="7">Sigma-54-dependent Fis family transcriptional regulator</fullName>
    </submittedName>
</protein>
<organism evidence="7 8">
    <name type="scientific">Porticoccus litoralis</name>
    <dbReference type="NCBI Taxonomy" id="434086"/>
    <lineage>
        <taxon>Bacteria</taxon>
        <taxon>Pseudomonadati</taxon>
        <taxon>Pseudomonadota</taxon>
        <taxon>Gammaproteobacteria</taxon>
        <taxon>Cellvibrionales</taxon>
        <taxon>Porticoccaceae</taxon>
        <taxon>Porticoccus</taxon>
    </lineage>
</organism>
<dbReference type="EMBL" id="JAUUUU010000001">
    <property type="protein sequence ID" value="MDP1519896.1"/>
    <property type="molecule type" value="Genomic_DNA"/>
</dbReference>
<evidence type="ECO:0000256" key="4">
    <source>
        <dbReference type="ARBA" id="ARBA00023125"/>
    </source>
</evidence>
<keyword evidence="2" id="KW-0067">ATP-binding</keyword>
<gene>
    <name evidence="7" type="ORF">Q8A57_02845</name>
</gene>
<dbReference type="Gene3D" id="3.40.50.300">
    <property type="entry name" value="P-loop containing nucleotide triphosphate hydrolases"/>
    <property type="match status" value="1"/>
</dbReference>
<keyword evidence="3" id="KW-0805">Transcription regulation</keyword>
<dbReference type="Gene3D" id="1.10.8.60">
    <property type="match status" value="1"/>
</dbReference>
<proteinExistence type="predicted"/>
<keyword evidence="8" id="KW-1185">Reference proteome</keyword>
<dbReference type="FunFam" id="3.40.50.300:FF:000006">
    <property type="entry name" value="DNA-binding transcriptional regulator NtrC"/>
    <property type="match status" value="1"/>
</dbReference>
<dbReference type="PROSITE" id="PS00688">
    <property type="entry name" value="SIGMA54_INTERACT_3"/>
    <property type="match status" value="1"/>
</dbReference>
<dbReference type="GO" id="GO:0006355">
    <property type="term" value="P:regulation of DNA-templated transcription"/>
    <property type="evidence" value="ECO:0007669"/>
    <property type="project" value="InterPro"/>
</dbReference>
<dbReference type="InterPro" id="IPR025944">
    <property type="entry name" value="Sigma_54_int_dom_CS"/>
</dbReference>
<dbReference type="InterPro" id="IPR009057">
    <property type="entry name" value="Homeodomain-like_sf"/>
</dbReference>
<dbReference type="CDD" id="cd00009">
    <property type="entry name" value="AAA"/>
    <property type="match status" value="1"/>
</dbReference>
<evidence type="ECO:0000259" key="6">
    <source>
        <dbReference type="PROSITE" id="PS50045"/>
    </source>
</evidence>
<dbReference type="PROSITE" id="PS50045">
    <property type="entry name" value="SIGMA54_INTERACT_4"/>
    <property type="match status" value="1"/>
</dbReference>
<dbReference type="InterPro" id="IPR002197">
    <property type="entry name" value="HTH_Fis"/>
</dbReference>
<evidence type="ECO:0000313" key="8">
    <source>
        <dbReference type="Proteomes" id="UP001178354"/>
    </source>
</evidence>
<dbReference type="InterPro" id="IPR029016">
    <property type="entry name" value="GAF-like_dom_sf"/>
</dbReference>
<dbReference type="PANTHER" id="PTHR32071">
    <property type="entry name" value="TRANSCRIPTIONAL REGULATORY PROTEIN"/>
    <property type="match status" value="1"/>
</dbReference>
<dbReference type="InterPro" id="IPR003018">
    <property type="entry name" value="GAF"/>
</dbReference>
<dbReference type="InterPro" id="IPR058031">
    <property type="entry name" value="AAA_lid_NorR"/>
</dbReference>
<dbReference type="InterPro" id="IPR027417">
    <property type="entry name" value="P-loop_NTPase"/>
</dbReference>
<evidence type="ECO:0000256" key="1">
    <source>
        <dbReference type="ARBA" id="ARBA00022741"/>
    </source>
</evidence>
<evidence type="ECO:0000256" key="5">
    <source>
        <dbReference type="ARBA" id="ARBA00023163"/>
    </source>
</evidence>
<reference evidence="7" key="1">
    <citation type="journal article" date="2010" name="Int. J. Syst. Evol. Microbiol.">
        <title>Porticoccus litoralis gen. nov., sp. nov., a gammaproteobacterium isolated from the Yellow Sea.</title>
        <authorList>
            <person name="Oh H.M."/>
            <person name="Kim H."/>
            <person name="Kim K.M."/>
            <person name="Min G.S."/>
            <person name="Cho J.C."/>
        </authorList>
    </citation>
    <scope>NUCLEOTIDE SEQUENCE</scope>
    <source>
        <strain evidence="7">DSM 25064</strain>
    </source>
</reference>
<dbReference type="Pfam" id="PF25601">
    <property type="entry name" value="AAA_lid_14"/>
    <property type="match status" value="1"/>
</dbReference>
<dbReference type="Proteomes" id="UP001178354">
    <property type="component" value="Unassembled WGS sequence"/>
</dbReference>
<keyword evidence="5" id="KW-0804">Transcription</keyword>
<dbReference type="InterPro" id="IPR002078">
    <property type="entry name" value="Sigma_54_int"/>
</dbReference>
<sequence>MCTGGQSDDLPIRDVIASSWQRCLSQGVNPEQKAAPLLATENNLYDCRQKNSELLECAQPVIAQASAFLQDLETILFLTDYQGLNLQIVGDPRTLDDANHIGLVEGSGWNEVVAGSNAVGTAMATRRPTQVHGEEHYCQGFKPWTCTAAVIADPYDNQMMGVIDLSGLCSMYDKFHVPLVVAWVSQIQSGLARRTSEQWSSILEHSNSNFGRFRNTGKLLLDKHGRLVNFSSNSSEALDALGIDYDPYSKRRLSMERFGGESIVYPHDRGEWVSEDWVEPIRHKGEIIGFQLLVPAGRIHSGKPQIIQETSPSLKPDFDPFQEIYGESPSFKSSANKARKAASTPLPVLILGDTGVGKEVFAKAIHDSSHYSEGPFIDLNCSSFSKDILNSELFGHVEGAFTGAKKGGLIGKIEAANGGTLFLDEIGEMPLEIQPVFLRVLQEKKIYRVGDVKPIPVDFRLIAATNRDLKAAVNEGLFRKDLYFRLSTVTISLDPLSGRKEDIEGIAQSVLDRLNKENPDQITAKRFSPALLNALKTREWPGNIRELVNVVECMCFMSQSETLTIDDLPDGYRPGEVSIHSEFAAGPASIPQGNLDVVEKNTIEAAVKQSSGNMTQAAKHLGIAKSTLYQKMKKYGIKKP</sequence>
<dbReference type="Pfam" id="PF02954">
    <property type="entry name" value="HTH_8"/>
    <property type="match status" value="1"/>
</dbReference>
<reference evidence="7" key="2">
    <citation type="submission" date="2023-08" db="EMBL/GenBank/DDBJ databases">
        <authorList>
            <person name="Luo J."/>
        </authorList>
    </citation>
    <scope>NUCLEOTIDE SEQUENCE</scope>
    <source>
        <strain evidence="7">DSM 25064</strain>
    </source>
</reference>
<dbReference type="InterPro" id="IPR025943">
    <property type="entry name" value="Sigma_54_int_dom_ATP-bd_2"/>
</dbReference>
<dbReference type="PROSITE" id="PS00675">
    <property type="entry name" value="SIGMA54_INTERACT_1"/>
    <property type="match status" value="1"/>
</dbReference>
<evidence type="ECO:0000256" key="2">
    <source>
        <dbReference type="ARBA" id="ARBA00022840"/>
    </source>
</evidence>
<comment type="caution">
    <text evidence="7">The sequence shown here is derived from an EMBL/GenBank/DDBJ whole genome shotgun (WGS) entry which is preliminary data.</text>
</comment>
<dbReference type="AlphaFoldDB" id="A0AAW8B288"/>
<dbReference type="PRINTS" id="PR01590">
    <property type="entry name" value="HTHFIS"/>
</dbReference>
<dbReference type="InterPro" id="IPR003593">
    <property type="entry name" value="AAA+_ATPase"/>
</dbReference>